<dbReference type="GO" id="GO:0005886">
    <property type="term" value="C:plasma membrane"/>
    <property type="evidence" value="ECO:0007669"/>
    <property type="project" value="UniProtKB-SubCell"/>
</dbReference>
<evidence type="ECO:0000256" key="6">
    <source>
        <dbReference type="SAM" id="Phobius"/>
    </source>
</evidence>
<dbReference type="EMBL" id="LSDG01000002">
    <property type="protein sequence ID" value="KXB68454.1"/>
    <property type="molecule type" value="Genomic_DNA"/>
</dbReference>
<protein>
    <submittedName>
        <fullName evidence="8">Na+/H+ antiporter family protein</fullName>
    </submittedName>
</protein>
<evidence type="ECO:0000256" key="3">
    <source>
        <dbReference type="ARBA" id="ARBA00022692"/>
    </source>
</evidence>
<keyword evidence="4 6" id="KW-1133">Transmembrane helix</keyword>
<dbReference type="PATRIC" id="fig|755172.3.peg.160"/>
<dbReference type="InterPro" id="IPR018461">
    <property type="entry name" value="Na/H_Antiport_NhaC-like_C"/>
</dbReference>
<organism evidence="8 9">
    <name type="scientific">Aedoeadaptatus coxii</name>
    <dbReference type="NCBI Taxonomy" id="755172"/>
    <lineage>
        <taxon>Bacteria</taxon>
        <taxon>Bacillati</taxon>
        <taxon>Bacillota</taxon>
        <taxon>Tissierellia</taxon>
        <taxon>Tissierellales</taxon>
        <taxon>Peptoniphilaceae</taxon>
        <taxon>Aedoeadaptatus</taxon>
    </lineage>
</organism>
<evidence type="ECO:0000256" key="2">
    <source>
        <dbReference type="ARBA" id="ARBA00022475"/>
    </source>
</evidence>
<dbReference type="Proteomes" id="UP000070442">
    <property type="component" value="Unassembled WGS sequence"/>
</dbReference>
<feature type="transmembrane region" description="Helical" evidence="6">
    <location>
        <begin position="96"/>
        <end position="119"/>
    </location>
</feature>
<feature type="transmembrane region" description="Helical" evidence="6">
    <location>
        <begin position="139"/>
        <end position="157"/>
    </location>
</feature>
<gene>
    <name evidence="8" type="ORF">HMPREF1863_00167</name>
</gene>
<feature type="domain" description="Na+/H+ antiporter NhaC-like C-terminal" evidence="7">
    <location>
        <begin position="112"/>
        <end position="424"/>
    </location>
</feature>
<proteinExistence type="predicted"/>
<evidence type="ECO:0000256" key="5">
    <source>
        <dbReference type="ARBA" id="ARBA00023136"/>
    </source>
</evidence>
<evidence type="ECO:0000256" key="4">
    <source>
        <dbReference type="ARBA" id="ARBA00022989"/>
    </source>
</evidence>
<evidence type="ECO:0000313" key="8">
    <source>
        <dbReference type="EMBL" id="KXB68454.1"/>
    </source>
</evidence>
<dbReference type="STRING" id="755172.HMPREF1863_00167"/>
<dbReference type="PANTHER" id="PTHR43478">
    <property type="entry name" value="NA+/H+ ANTIPORTER-RELATED"/>
    <property type="match status" value="1"/>
</dbReference>
<evidence type="ECO:0000259" key="7">
    <source>
        <dbReference type="Pfam" id="PF03553"/>
    </source>
</evidence>
<feature type="transmembrane region" description="Helical" evidence="6">
    <location>
        <begin position="273"/>
        <end position="294"/>
    </location>
</feature>
<dbReference type="AlphaFoldDB" id="A0A134ALA2"/>
<feature type="transmembrane region" description="Helical" evidence="6">
    <location>
        <begin position="12"/>
        <end position="33"/>
    </location>
</feature>
<keyword evidence="5 6" id="KW-0472">Membrane</keyword>
<feature type="transmembrane region" description="Helical" evidence="6">
    <location>
        <begin position="241"/>
        <end position="261"/>
    </location>
</feature>
<evidence type="ECO:0000313" key="9">
    <source>
        <dbReference type="Proteomes" id="UP000070442"/>
    </source>
</evidence>
<feature type="transmembrane region" description="Helical" evidence="6">
    <location>
        <begin position="408"/>
        <end position="426"/>
    </location>
</feature>
<feature type="transmembrane region" description="Helical" evidence="6">
    <location>
        <begin position="342"/>
        <end position="358"/>
    </location>
</feature>
<reference evidence="9" key="1">
    <citation type="submission" date="2016-01" db="EMBL/GenBank/DDBJ databases">
        <authorList>
            <person name="Mitreva M."/>
            <person name="Pepin K.H."/>
            <person name="Mihindukulasuriya K.A."/>
            <person name="Fulton R."/>
            <person name="Fronick C."/>
            <person name="O'Laughlin M."/>
            <person name="Miner T."/>
            <person name="Herter B."/>
            <person name="Rosa B.A."/>
            <person name="Cordes M."/>
            <person name="Tomlinson C."/>
            <person name="Wollam A."/>
            <person name="Palsikar V.B."/>
            <person name="Mardis E.R."/>
            <person name="Wilson R.K."/>
        </authorList>
    </citation>
    <scope>NUCLEOTIDE SEQUENCE [LARGE SCALE GENOMIC DNA]</scope>
    <source>
        <strain evidence="9">DNF00729</strain>
    </source>
</reference>
<accession>A0A134ALA2</accession>
<feature type="transmembrane region" description="Helical" evidence="6">
    <location>
        <begin position="314"/>
        <end position="335"/>
    </location>
</feature>
<keyword evidence="2" id="KW-1003">Cell membrane</keyword>
<dbReference type="PANTHER" id="PTHR43478:SF1">
    <property type="entry name" value="NA+_H+ ANTIPORTER NHAC-LIKE C-TERMINAL DOMAIN-CONTAINING PROTEIN"/>
    <property type="match status" value="1"/>
</dbReference>
<keyword evidence="3 6" id="KW-0812">Transmembrane</keyword>
<keyword evidence="9" id="KW-1185">Reference proteome</keyword>
<comment type="subcellular location">
    <subcellularLocation>
        <location evidence="1">Cell membrane</location>
        <topology evidence="1">Multi-pass membrane protein</topology>
    </subcellularLocation>
</comment>
<sequence length="460" mass="48935">MDHVINEGLTAAVSGTAGIFLFLVFLGMLVALINKSGGTRAFGEWAARRITSRRGAQIATFFLGILIFIDDYFNCLTVGSVMKPVTDRFKISRAKLAYIIDATAAPICMIAPISSWAAAVSGYAEGTGMSGITMFVKAIPYNFYSILTLVFVVVLIWKHDDFGSMLKYEEDALQDNDHSALREEKIEDTTADHASLLDLVLPIIFLICVSVIALIYVGGFFDPASGFQGDFVGAFGNTDATVGLPWGALITLIVTIAYLLIRRVLDFGESMNCLTEGFNSMVAAIMILTMATALKNISNDLLGSAEYVANIMNGVAGGLQYFLPVVIFIVAALLAFATGTSWGTFGILIPIVVSMFSVENPVFFIGLSACLAGAVCGDHCSPISDTTIMSSAGAGCNHVVHVSTQLPYAMTVAAVSAICYLIAAFVQSPIIPLAVGVAMIVGLLTFLKVRAGDDPLRNEL</sequence>
<comment type="caution">
    <text evidence="8">The sequence shown here is derived from an EMBL/GenBank/DDBJ whole genome shotgun (WGS) entry which is preliminary data.</text>
</comment>
<dbReference type="Pfam" id="PF03553">
    <property type="entry name" value="Na_H_antiporter"/>
    <property type="match status" value="1"/>
</dbReference>
<feature type="transmembrane region" description="Helical" evidence="6">
    <location>
        <begin position="433"/>
        <end position="451"/>
    </location>
</feature>
<feature type="transmembrane region" description="Helical" evidence="6">
    <location>
        <begin position="199"/>
        <end position="221"/>
    </location>
</feature>
<evidence type="ECO:0000256" key="1">
    <source>
        <dbReference type="ARBA" id="ARBA00004651"/>
    </source>
</evidence>
<name>A0A134ALA2_9FIRM</name>